<organism evidence="1 2">
    <name type="scientific">Leptotrichia wadei</name>
    <dbReference type="NCBI Taxonomy" id="157687"/>
    <lineage>
        <taxon>Bacteria</taxon>
        <taxon>Fusobacteriati</taxon>
        <taxon>Fusobacteriota</taxon>
        <taxon>Fusobacteriia</taxon>
        <taxon>Fusobacteriales</taxon>
        <taxon>Leptotrichiaceae</taxon>
        <taxon>Leptotrichia</taxon>
    </lineage>
</organism>
<reference evidence="1 2" key="1">
    <citation type="submission" date="2019-07" db="EMBL/GenBank/DDBJ databases">
        <title>Complete Genome Sequence of Leptotrichia wadei Strain JMUB3934.</title>
        <authorList>
            <person name="Watanabe S."/>
            <person name="Cui L."/>
        </authorList>
    </citation>
    <scope>NUCLEOTIDE SEQUENCE [LARGE SCALE GENOMIC DNA]</scope>
    <source>
        <strain evidence="1 2">JMUB3934</strain>
    </source>
</reference>
<evidence type="ECO:0000313" key="2">
    <source>
        <dbReference type="Proteomes" id="UP000321501"/>
    </source>
</evidence>
<dbReference type="AlphaFoldDB" id="A0A510KLH8"/>
<sequence length="286" mass="33101">MKAGDYVYFAPNEVDDTKRYANDVNLVPSENETHKGKIRSLKKLDKKGREYKHIFPENFERTFILYSSFPINYLDGLSFDGLTNDQEIFFKLKVMRSKNGYVLSVAEISKSNDIPTIKITGNNLIEKTSNEIINVLKTNLDEIKKGETFEDYCALVLNLLGVELYQYSRKKQAGRADGIIKTYELDILYDCTLREDYKEMQIDNYVSQINQNTIRVEKMEIALKEPKKQVWIITKGGNSKTRSIKEKERVKIKEINIENLIELLSSKITNPRVDISDKLGRLGDME</sequence>
<accession>A0A510KLH8</accession>
<protein>
    <submittedName>
        <fullName evidence="1">Cold-shock DNA-binding domain protein</fullName>
    </submittedName>
</protein>
<dbReference type="EMBL" id="AP019835">
    <property type="protein sequence ID" value="BBM50773.1"/>
    <property type="molecule type" value="Genomic_DNA"/>
</dbReference>
<gene>
    <name evidence="1" type="ORF">JMUB3934_2085</name>
</gene>
<proteinExistence type="predicted"/>
<keyword evidence="1" id="KW-0238">DNA-binding</keyword>
<dbReference type="Proteomes" id="UP000321501">
    <property type="component" value="Chromosome"/>
</dbReference>
<dbReference type="RefSeq" id="WP_094079409.1">
    <property type="nucleotide sequence ID" value="NZ_AP019835.1"/>
</dbReference>
<evidence type="ECO:0000313" key="1">
    <source>
        <dbReference type="EMBL" id="BBM50773.1"/>
    </source>
</evidence>
<name>A0A510KLH8_9FUSO</name>
<dbReference type="GO" id="GO:0003677">
    <property type="term" value="F:DNA binding"/>
    <property type="evidence" value="ECO:0007669"/>
    <property type="project" value="UniProtKB-KW"/>
</dbReference>